<protein>
    <submittedName>
        <fullName evidence="2">Type IX secretion system PorP/SprF family membrane protein</fullName>
    </submittedName>
</protein>
<feature type="signal peptide" evidence="1">
    <location>
        <begin position="1"/>
        <end position="31"/>
    </location>
</feature>
<proteinExistence type="predicted"/>
<dbReference type="NCBIfam" id="TIGR03519">
    <property type="entry name" value="T9SS_PorP_fam"/>
    <property type="match status" value="1"/>
</dbReference>
<sequence>MKSQQYKIDMKKLYFTIAFTLMILVSANAQQDPQYTQYMYNMNVVNPAYAGSNEALSVGLLYRSQWVGITDAPKTATLSVHSPVGKNVGLGLSVISDKIGPVEENNVYADFSYTLNLGGEHRLAFGLKAGATFQNIGLFSDIGNGYVPDASDEAFSQNTSNTYLNIGAGAFYYTDKYYVSLSVPNMLKSTYLDVTNNGQEFEYGSEVLHYFLSAGYVFDLSTTTKFKPSFLVKSAFNAPTSIDVSANFLFYDKFEVGATYRLDDSVGAMTNFAVTPEIRIGYAYDYTTSDLNIKSSGSHEIMLLFDLNFSKKVSISPRFF</sequence>
<keyword evidence="3" id="KW-1185">Reference proteome</keyword>
<evidence type="ECO:0000313" key="2">
    <source>
        <dbReference type="EMBL" id="REE25088.1"/>
    </source>
</evidence>
<feature type="chain" id="PRO_5017647642" evidence="1">
    <location>
        <begin position="32"/>
        <end position="320"/>
    </location>
</feature>
<name>A0A3D9N2H6_9FLAO</name>
<dbReference type="InterPro" id="IPR019861">
    <property type="entry name" value="PorP/SprF_Bacteroidetes"/>
</dbReference>
<dbReference type="Proteomes" id="UP000256919">
    <property type="component" value="Unassembled WGS sequence"/>
</dbReference>
<reference evidence="2 3" key="1">
    <citation type="submission" date="2018-07" db="EMBL/GenBank/DDBJ databases">
        <title>Genomic Encyclopedia of Type Strains, Phase III (KMG-III): the genomes of soil and plant-associated and newly described type strains.</title>
        <authorList>
            <person name="Whitman W."/>
        </authorList>
    </citation>
    <scope>NUCLEOTIDE SEQUENCE [LARGE SCALE GENOMIC DNA]</scope>
    <source>
        <strain evidence="2 3">CECT 7948</strain>
    </source>
</reference>
<dbReference type="EMBL" id="QREI01000003">
    <property type="protein sequence ID" value="REE25088.1"/>
    <property type="molecule type" value="Genomic_DNA"/>
</dbReference>
<dbReference type="AlphaFoldDB" id="A0A3D9N2H6"/>
<dbReference type="Pfam" id="PF11751">
    <property type="entry name" value="PorP_SprF"/>
    <property type="match status" value="1"/>
</dbReference>
<comment type="caution">
    <text evidence="2">The sequence shown here is derived from an EMBL/GenBank/DDBJ whole genome shotgun (WGS) entry which is preliminary data.</text>
</comment>
<accession>A0A3D9N2H6</accession>
<gene>
    <name evidence="2" type="ORF">DFQ09_103398</name>
</gene>
<keyword evidence="1" id="KW-0732">Signal</keyword>
<evidence type="ECO:0000313" key="3">
    <source>
        <dbReference type="Proteomes" id="UP000256919"/>
    </source>
</evidence>
<organism evidence="2 3">
    <name type="scientific">Winogradskyella pacifica</name>
    <dbReference type="NCBI Taxonomy" id="664642"/>
    <lineage>
        <taxon>Bacteria</taxon>
        <taxon>Pseudomonadati</taxon>
        <taxon>Bacteroidota</taxon>
        <taxon>Flavobacteriia</taxon>
        <taxon>Flavobacteriales</taxon>
        <taxon>Flavobacteriaceae</taxon>
        <taxon>Winogradskyella</taxon>
    </lineage>
</organism>
<evidence type="ECO:0000256" key="1">
    <source>
        <dbReference type="SAM" id="SignalP"/>
    </source>
</evidence>